<evidence type="ECO:0000256" key="4">
    <source>
        <dbReference type="ARBA" id="ARBA00022833"/>
    </source>
</evidence>
<name>A0ABS1MAF2_9NOCA</name>
<keyword evidence="2" id="KW-0815">Transposition</keyword>
<dbReference type="RefSeq" id="WP_201949795.1">
    <property type="nucleotide sequence ID" value="NZ_JAERRJ010000008.1"/>
</dbReference>
<keyword evidence="12" id="KW-1185">Reference proteome</keyword>
<comment type="caution">
    <text evidence="11">The sequence shown here is derived from an EMBL/GenBank/DDBJ whole genome shotgun (WGS) entry which is preliminary data.</text>
</comment>
<dbReference type="InterPro" id="IPR001959">
    <property type="entry name" value="Transposase"/>
</dbReference>
<keyword evidence="5" id="KW-0238">DNA-binding</keyword>
<dbReference type="Pfam" id="PF12323">
    <property type="entry name" value="HTH_OrfB_IS605"/>
    <property type="match status" value="1"/>
</dbReference>
<dbReference type="InterPro" id="IPR021027">
    <property type="entry name" value="Transposase_put_HTH"/>
</dbReference>
<evidence type="ECO:0000256" key="7">
    <source>
        <dbReference type="SAM" id="MobiDB-lite"/>
    </source>
</evidence>
<dbReference type="EMBL" id="JAERRJ010000008">
    <property type="protein sequence ID" value="MBL1077125.1"/>
    <property type="molecule type" value="Genomic_DNA"/>
</dbReference>
<comment type="similarity">
    <text evidence="1">In the C-terminal section; belongs to the transposase 35 family.</text>
</comment>
<feature type="domain" description="Transposase putative helix-turn-helix" evidence="10">
    <location>
        <begin position="2"/>
        <end position="43"/>
    </location>
</feature>
<reference evidence="11 12" key="1">
    <citation type="submission" date="2021-01" db="EMBL/GenBank/DDBJ databases">
        <title>WGS of actinomycetes isolated from Thailand.</title>
        <authorList>
            <person name="Thawai C."/>
        </authorList>
    </citation>
    <scope>NUCLEOTIDE SEQUENCE [LARGE SCALE GENOMIC DNA]</scope>
    <source>
        <strain evidence="11 12">LPG 2</strain>
    </source>
</reference>
<dbReference type="NCBIfam" id="NF040570">
    <property type="entry name" value="guided_TnpB"/>
    <property type="match status" value="1"/>
</dbReference>
<keyword evidence="4" id="KW-0862">Zinc</keyword>
<feature type="compositionally biased region" description="Basic residues" evidence="7">
    <location>
        <begin position="216"/>
        <end position="228"/>
    </location>
</feature>
<accession>A0ABS1MAF2</accession>
<dbReference type="Pfam" id="PF07282">
    <property type="entry name" value="Cas12f1-like_TNB"/>
    <property type="match status" value="1"/>
</dbReference>
<dbReference type="InterPro" id="IPR010095">
    <property type="entry name" value="Cas12f1-like_TNB"/>
</dbReference>
<evidence type="ECO:0000256" key="6">
    <source>
        <dbReference type="ARBA" id="ARBA00023172"/>
    </source>
</evidence>
<organism evidence="11 12">
    <name type="scientific">Nocardia acididurans</name>
    <dbReference type="NCBI Taxonomy" id="2802282"/>
    <lineage>
        <taxon>Bacteria</taxon>
        <taxon>Bacillati</taxon>
        <taxon>Actinomycetota</taxon>
        <taxon>Actinomycetes</taxon>
        <taxon>Mycobacteriales</taxon>
        <taxon>Nocardiaceae</taxon>
        <taxon>Nocardia</taxon>
    </lineage>
</organism>
<evidence type="ECO:0000313" key="11">
    <source>
        <dbReference type="EMBL" id="MBL1077125.1"/>
    </source>
</evidence>
<feature type="domain" description="Cas12f1-like TNB" evidence="9">
    <location>
        <begin position="301"/>
        <end position="360"/>
    </location>
</feature>
<dbReference type="Pfam" id="PF01385">
    <property type="entry name" value="OrfB_IS605"/>
    <property type="match status" value="1"/>
</dbReference>
<evidence type="ECO:0000259" key="9">
    <source>
        <dbReference type="Pfam" id="PF07282"/>
    </source>
</evidence>
<keyword evidence="6" id="KW-0233">DNA recombination</keyword>
<evidence type="ECO:0000256" key="2">
    <source>
        <dbReference type="ARBA" id="ARBA00022578"/>
    </source>
</evidence>
<keyword evidence="3" id="KW-0479">Metal-binding</keyword>
<evidence type="ECO:0000259" key="8">
    <source>
        <dbReference type="Pfam" id="PF01385"/>
    </source>
</evidence>
<feature type="region of interest" description="Disordered" evidence="7">
    <location>
        <begin position="214"/>
        <end position="236"/>
    </location>
</feature>
<protein>
    <submittedName>
        <fullName evidence="11">Transposase</fullName>
    </submittedName>
</protein>
<sequence>MRYTYRLRLSSAAERKLLTESDRCRWVWNQCVAESRTAHQAGQPIGAALLDKRLTGWRAERDWLREGASVPQQQIIRDFGRSRAKALKDLKNRVSQHRRTGMPRFKKKDRTEPTLNYTRRGFRIKQGRLHLAGGIVVRPVWSRELPDVPSSVRVYRGSVGHWYASFVVPATSEPLPTTGTSIGIDWGVKEIATTTSDAHDLPHPRYGKSAALKLKGSQRRMARRKPKRGQQGSRAYKHAKRRTAILYRRLANQRQDTARKWAKAVVRDFDQIAVEDFRPKFLSQTTMARAASDAAIGATKTALLEMARKHGRKVVLVHAAYTTMDCRACGARAKHRLPLSERTYTCAECGLISARDKNSAGVMLVRAGFVPVGVDCVSPDHSPSGQAA</sequence>
<dbReference type="Proteomes" id="UP000602198">
    <property type="component" value="Unassembled WGS sequence"/>
</dbReference>
<proteinExistence type="inferred from homology"/>
<evidence type="ECO:0000256" key="1">
    <source>
        <dbReference type="ARBA" id="ARBA00008761"/>
    </source>
</evidence>
<feature type="domain" description="Probable transposase IS891/IS1136/IS1341" evidence="8">
    <location>
        <begin position="172"/>
        <end position="277"/>
    </location>
</feature>
<gene>
    <name evidence="11" type="ORF">JK358_22255</name>
</gene>
<evidence type="ECO:0000256" key="3">
    <source>
        <dbReference type="ARBA" id="ARBA00022723"/>
    </source>
</evidence>
<evidence type="ECO:0000313" key="12">
    <source>
        <dbReference type="Proteomes" id="UP000602198"/>
    </source>
</evidence>
<evidence type="ECO:0000256" key="5">
    <source>
        <dbReference type="ARBA" id="ARBA00023125"/>
    </source>
</evidence>
<evidence type="ECO:0000259" key="10">
    <source>
        <dbReference type="Pfam" id="PF12323"/>
    </source>
</evidence>